<sequence length="328" mass="36330">MPTCNKFLCQISSLVSLLTLSIFTSQSLFADTKYAPTSVDMDVKKVSPHVYYVEGIPGIATDNEGFISNAGFIVTDNGVVVFDSLGTPSLAHKLIQKIKTITKQPIKKVIVSHFHADHIYGLQVFEEIGAEIIAPYGAQKYIRSEAAASRLEERQFSLEPWVNEDTHLVLPDTTIQKSNTFKMGEITFTINYMGKAHSDGDLTLLIEPDKVLFSGDIIFEGRIPFVGSADSKKWLDTLTKLETGGLTALVPGHGPVSSTPEKTISLTRRYLAHLRKVLGDGIEELTPFDEVYADADWSEFKNLPAFKEGNRINAYQVYLSMEAEMLAE</sequence>
<protein>
    <submittedName>
        <fullName evidence="2">MBL-fold metallo-hydrolase superfamily</fullName>
    </submittedName>
</protein>
<gene>
    <name evidence="2" type="ORF">MNBD_GAMMA06-943</name>
</gene>
<dbReference type="SUPFAM" id="SSF56281">
    <property type="entry name" value="Metallo-hydrolase/oxidoreductase"/>
    <property type="match status" value="1"/>
</dbReference>
<dbReference type="EMBL" id="UOFD01000028">
    <property type="protein sequence ID" value="VAW51354.1"/>
    <property type="molecule type" value="Genomic_DNA"/>
</dbReference>
<evidence type="ECO:0000313" key="2">
    <source>
        <dbReference type="EMBL" id="VAW51354.1"/>
    </source>
</evidence>
<dbReference type="SMART" id="SM00849">
    <property type="entry name" value="Lactamase_B"/>
    <property type="match status" value="1"/>
</dbReference>
<dbReference type="InterPro" id="IPR001279">
    <property type="entry name" value="Metallo-B-lactamas"/>
</dbReference>
<dbReference type="GO" id="GO:0016787">
    <property type="term" value="F:hydrolase activity"/>
    <property type="evidence" value="ECO:0007669"/>
    <property type="project" value="UniProtKB-KW"/>
</dbReference>
<dbReference type="Pfam" id="PF00753">
    <property type="entry name" value="Lactamase_B"/>
    <property type="match status" value="1"/>
</dbReference>
<organism evidence="2">
    <name type="scientific">hydrothermal vent metagenome</name>
    <dbReference type="NCBI Taxonomy" id="652676"/>
    <lineage>
        <taxon>unclassified sequences</taxon>
        <taxon>metagenomes</taxon>
        <taxon>ecological metagenomes</taxon>
    </lineage>
</organism>
<keyword evidence="2" id="KW-0378">Hydrolase</keyword>
<name>A0A3B0X601_9ZZZZ</name>
<dbReference type="InterPro" id="IPR036866">
    <property type="entry name" value="RibonucZ/Hydroxyglut_hydro"/>
</dbReference>
<dbReference type="InterPro" id="IPR050855">
    <property type="entry name" value="NDM-1-like"/>
</dbReference>
<dbReference type="AlphaFoldDB" id="A0A3B0X601"/>
<reference evidence="2" key="1">
    <citation type="submission" date="2018-06" db="EMBL/GenBank/DDBJ databases">
        <authorList>
            <person name="Zhirakovskaya E."/>
        </authorList>
    </citation>
    <scope>NUCLEOTIDE SEQUENCE</scope>
</reference>
<feature type="domain" description="Metallo-beta-lactamase" evidence="1">
    <location>
        <begin position="67"/>
        <end position="253"/>
    </location>
</feature>
<proteinExistence type="predicted"/>
<evidence type="ECO:0000259" key="1">
    <source>
        <dbReference type="SMART" id="SM00849"/>
    </source>
</evidence>
<dbReference type="Gene3D" id="3.60.15.10">
    <property type="entry name" value="Ribonuclease Z/Hydroxyacylglutathione hydrolase-like"/>
    <property type="match status" value="1"/>
</dbReference>
<dbReference type="CDD" id="cd16282">
    <property type="entry name" value="metallo-hydrolase-like_MBL-fold"/>
    <property type="match status" value="1"/>
</dbReference>
<accession>A0A3B0X601</accession>
<dbReference type="PANTHER" id="PTHR42951">
    <property type="entry name" value="METALLO-BETA-LACTAMASE DOMAIN-CONTAINING"/>
    <property type="match status" value="1"/>
</dbReference>
<dbReference type="PANTHER" id="PTHR42951:SF20">
    <property type="entry name" value="BETA LACTAMASE"/>
    <property type="match status" value="1"/>
</dbReference>